<feature type="region of interest" description="Disordered" evidence="3">
    <location>
        <begin position="699"/>
        <end position="718"/>
    </location>
</feature>
<dbReference type="STRING" id="158441.A0A226F311"/>
<evidence type="ECO:0000256" key="1">
    <source>
        <dbReference type="ARBA" id="ARBA00022737"/>
    </source>
</evidence>
<dbReference type="EMBL" id="LNIX01000001">
    <property type="protein sequence ID" value="OXA63804.1"/>
    <property type="molecule type" value="Genomic_DNA"/>
</dbReference>
<feature type="compositionally biased region" description="Low complexity" evidence="3">
    <location>
        <begin position="591"/>
        <end position="603"/>
    </location>
</feature>
<name>A0A226F311_FOLCA</name>
<evidence type="ECO:0000256" key="3">
    <source>
        <dbReference type="SAM" id="MobiDB-lite"/>
    </source>
</evidence>
<dbReference type="AlphaFoldDB" id="A0A226F311"/>
<feature type="region of interest" description="Disordered" evidence="3">
    <location>
        <begin position="576"/>
        <end position="674"/>
    </location>
</feature>
<evidence type="ECO:0000313" key="4">
    <source>
        <dbReference type="EMBL" id="OXA63804.1"/>
    </source>
</evidence>
<dbReference type="PANTHER" id="PTHR24179:SF29">
    <property type="entry name" value="LD46604P"/>
    <property type="match status" value="1"/>
</dbReference>
<dbReference type="GO" id="GO:0017020">
    <property type="term" value="F:myosin phosphatase regulator activity"/>
    <property type="evidence" value="ECO:0007669"/>
    <property type="project" value="TreeGrafter"/>
</dbReference>
<feature type="repeat" description="ANK" evidence="2">
    <location>
        <begin position="519"/>
        <end position="551"/>
    </location>
</feature>
<evidence type="ECO:0000313" key="5">
    <source>
        <dbReference type="Proteomes" id="UP000198287"/>
    </source>
</evidence>
<protein>
    <submittedName>
        <fullName evidence="4">Uncharacterized protein</fullName>
    </submittedName>
</protein>
<gene>
    <name evidence="4" type="ORF">Fcan01_03736</name>
</gene>
<feature type="region of interest" description="Disordered" evidence="3">
    <location>
        <begin position="121"/>
        <end position="142"/>
    </location>
</feature>
<dbReference type="PRINTS" id="PR01415">
    <property type="entry name" value="ANKYRIN"/>
</dbReference>
<proteinExistence type="predicted"/>
<feature type="repeat" description="ANK" evidence="2">
    <location>
        <begin position="391"/>
        <end position="423"/>
    </location>
</feature>
<reference evidence="4 5" key="1">
    <citation type="submission" date="2015-12" db="EMBL/GenBank/DDBJ databases">
        <title>The genome of Folsomia candida.</title>
        <authorList>
            <person name="Faddeeva A."/>
            <person name="Derks M.F."/>
            <person name="Anvar Y."/>
            <person name="Smit S."/>
            <person name="Van Straalen N."/>
            <person name="Roelofs D."/>
        </authorList>
    </citation>
    <scope>NUCLEOTIDE SEQUENCE [LARGE SCALE GENOMIC DNA]</scope>
    <source>
        <strain evidence="4 5">VU population</strain>
        <tissue evidence="4">Whole body</tissue>
    </source>
</reference>
<dbReference type="InterPro" id="IPR002110">
    <property type="entry name" value="Ankyrin_rpt"/>
</dbReference>
<dbReference type="Gene3D" id="1.25.40.20">
    <property type="entry name" value="Ankyrin repeat-containing domain"/>
    <property type="match status" value="2"/>
</dbReference>
<dbReference type="PROSITE" id="PS50088">
    <property type="entry name" value="ANK_REPEAT"/>
    <property type="match status" value="4"/>
</dbReference>
<dbReference type="GO" id="GO:0004857">
    <property type="term" value="F:enzyme inhibitor activity"/>
    <property type="evidence" value="ECO:0007669"/>
    <property type="project" value="TreeGrafter"/>
</dbReference>
<feature type="compositionally biased region" description="Low complexity" evidence="3">
    <location>
        <begin position="882"/>
        <end position="895"/>
    </location>
</feature>
<dbReference type="InterPro" id="IPR036770">
    <property type="entry name" value="Ankyrin_rpt-contain_sf"/>
</dbReference>
<feature type="compositionally biased region" description="Low complexity" evidence="3">
    <location>
        <begin position="906"/>
        <end position="917"/>
    </location>
</feature>
<dbReference type="InterPro" id="IPR051226">
    <property type="entry name" value="PP1_Regulatory_Subunit"/>
</dbReference>
<evidence type="ECO:0000256" key="2">
    <source>
        <dbReference type="PROSITE-ProRule" id="PRU00023"/>
    </source>
</evidence>
<feature type="region of interest" description="Disordered" evidence="3">
    <location>
        <begin position="733"/>
        <end position="753"/>
    </location>
</feature>
<dbReference type="SUPFAM" id="SSF48403">
    <property type="entry name" value="Ankyrin repeat"/>
    <property type="match status" value="1"/>
</dbReference>
<dbReference type="Proteomes" id="UP000198287">
    <property type="component" value="Unassembled WGS sequence"/>
</dbReference>
<feature type="repeat" description="ANK" evidence="2">
    <location>
        <begin position="486"/>
        <end position="518"/>
    </location>
</feature>
<sequence>MDECAMMISVIEVNSETQETQRGIRRDLANAGGNKAFVLSSPHHCPEHLVLSKLKVKSGSSGGVTLAAGVELFDSAEKNRALSAKGENTRERENQIISYRREVWKEGGETGGEVSLTRSAYSTTPASSPHAENETRANFLPGGRLTSPHQFTKWTRSHGNIASATNIPYCGGSSSSCDQFGRRKSATKLFSFKRKSNKVGSSGGKALFHCNIKWRRKPIIPWLKIRKVVVHILPSSLSSLPTAKMDHEDLMSELPQIEKLSNQERLRLAHKRRMLQLKRFQQYDKEIGSRKHKPATQDVKKGSNKGGLNGLTTNGKPGGKRIKFRNSIMLLEAAGRNDVEEVRRLLSSGVSPDVCNEDGLTALHQTCIDDSEEMLKLLLDYGANVNAEDSERWTPLHAASTCGNLHLVKHLIAKGANLLAVNAEGNMPYDICDEEATLDYIESEMAKRGVTQELIEETRALPETVMLNDMQNILAKGGDLETRDADGATPLHIASANGYYRVVEFLLDNHVATDLQDKDGWQGIHGAACWSHMDVLELLVQNGADLNARTRNNETPYAICEDPEIKERIIQLKNEQEVKKEAANSRRLKRTQSSNSRTQSIRRTSQRDKGLATKRDTANEYVLMSRENLKDNSPSPTIDANGGGDPPTSNNMIEVSSEEDTEDKVASSHHPAAFGRGSVSQIKVASNDAERLQLLAEKAGMSPSSSDAGGPTTINNNLKSNHAVKNINVNSNINNHNQTKQLNTPKPPPQVIDTNANLPKPEINPPMDKVQIGSNGISLSGSRDSLVGVGNGTIDIHVQVTINTASPSSTLTHGGGATNNGGIPSLPSPYTSCGSGSGGILPGSTLLSPPGTLADLKKHRSLSRTTSNPRTNGILLAENPNSSSSCSSTSSSSQDNDIDDDDLVVPYSYPSSRSSSSQKHAQLPHQLLQRQGLPKGGGGTESQLPPMHVLSSFNSNAAGQAFEHACCNWNMNFSHSEFDSASFAYSSTSGWGGGGGGALICGKQTRTLLPTDFNNYENFYLYDDAGGFGYNMHSNTNQLNNQLYINNLTGGLNDLPTKSASSYGAPPSPTVSLQRFAGEPTEIRDYGDGGKKCCVIV</sequence>
<accession>A0A226F311</accession>
<feature type="repeat" description="ANK" evidence="2">
    <location>
        <begin position="358"/>
        <end position="390"/>
    </location>
</feature>
<dbReference type="Pfam" id="PF12796">
    <property type="entry name" value="Ank_2"/>
    <property type="match status" value="2"/>
</dbReference>
<keyword evidence="1" id="KW-0677">Repeat</keyword>
<keyword evidence="2" id="KW-0040">ANK repeat</keyword>
<comment type="caution">
    <text evidence="4">The sequence shown here is derived from an EMBL/GenBank/DDBJ whole genome shotgun (WGS) entry which is preliminary data.</text>
</comment>
<feature type="compositionally biased region" description="Polar residues" evidence="3">
    <location>
        <begin position="702"/>
        <end position="718"/>
    </location>
</feature>
<dbReference type="PROSITE" id="PS50297">
    <property type="entry name" value="ANK_REP_REGION"/>
    <property type="match status" value="4"/>
</dbReference>
<feature type="region of interest" description="Disordered" evidence="3">
    <location>
        <begin position="287"/>
        <end position="316"/>
    </location>
</feature>
<feature type="region of interest" description="Disordered" evidence="3">
    <location>
        <begin position="859"/>
        <end position="924"/>
    </location>
</feature>
<organism evidence="4 5">
    <name type="scientific">Folsomia candida</name>
    <name type="common">Springtail</name>
    <dbReference type="NCBI Taxonomy" id="158441"/>
    <lineage>
        <taxon>Eukaryota</taxon>
        <taxon>Metazoa</taxon>
        <taxon>Ecdysozoa</taxon>
        <taxon>Arthropoda</taxon>
        <taxon>Hexapoda</taxon>
        <taxon>Collembola</taxon>
        <taxon>Entomobryomorpha</taxon>
        <taxon>Isotomoidea</taxon>
        <taxon>Isotomidae</taxon>
        <taxon>Proisotominae</taxon>
        <taxon>Folsomia</taxon>
    </lineage>
</organism>
<dbReference type="PANTHER" id="PTHR24179">
    <property type="entry name" value="PROTEIN PHOSPHATASE 1 REGULATORY SUBUNIT 12"/>
    <property type="match status" value="1"/>
</dbReference>
<feature type="compositionally biased region" description="Basic and acidic residues" evidence="3">
    <location>
        <begin position="605"/>
        <end position="618"/>
    </location>
</feature>
<dbReference type="GO" id="GO:0005737">
    <property type="term" value="C:cytoplasm"/>
    <property type="evidence" value="ECO:0007669"/>
    <property type="project" value="TreeGrafter"/>
</dbReference>
<dbReference type="FunFam" id="1.25.40.20:FF:000198">
    <property type="entry name" value="Myosin binding subunit, isoform P"/>
    <property type="match status" value="1"/>
</dbReference>
<keyword evidence="5" id="KW-1185">Reference proteome</keyword>
<dbReference type="SMART" id="SM00248">
    <property type="entry name" value="ANK"/>
    <property type="match status" value="5"/>
</dbReference>
<dbReference type="OrthoDB" id="19014at2759"/>